<name>A1WPP1_VEREI</name>
<organism evidence="2 3">
    <name type="scientific">Verminephrobacter eiseniae (strain EF01-2)</name>
    <dbReference type="NCBI Taxonomy" id="391735"/>
    <lineage>
        <taxon>Bacteria</taxon>
        <taxon>Pseudomonadati</taxon>
        <taxon>Pseudomonadota</taxon>
        <taxon>Betaproteobacteria</taxon>
        <taxon>Burkholderiales</taxon>
        <taxon>Comamonadaceae</taxon>
        <taxon>Verminephrobacter</taxon>
    </lineage>
</organism>
<sequence length="227" mass="24566">MLYEKAMKFLIAWIAVMTVLTRPSWTTGKIRVLGVGQRMALLREVRFPDLLFPRWQSVLVISLIGMLIGLNPILRAALPDVSAPWRNVVVELVVELVAGLLLIWVAFLVMVAMLRWWLKRGGRWDGQGDLFNLVAASWLVADTLVAGYASLAAPPFLIWHLFLPLWLYSLWVGAKAMASAIPQASLGYCIAGIAIGLVPAIAAAGLVFALVGMVMAMTGLASVGAGA</sequence>
<keyword evidence="1" id="KW-0812">Transmembrane</keyword>
<feature type="transmembrane region" description="Helical" evidence="1">
    <location>
        <begin position="186"/>
        <end position="211"/>
    </location>
</feature>
<keyword evidence="1" id="KW-1133">Transmembrane helix</keyword>
<feature type="transmembrane region" description="Helical" evidence="1">
    <location>
        <begin position="157"/>
        <end position="174"/>
    </location>
</feature>
<protein>
    <recommendedName>
        <fullName evidence="4">Yip1 domain-containing protein</fullName>
    </recommendedName>
</protein>
<keyword evidence="1" id="KW-0472">Membrane</keyword>
<evidence type="ECO:0000313" key="2">
    <source>
        <dbReference type="EMBL" id="ABM59598.1"/>
    </source>
</evidence>
<dbReference type="KEGG" id="vei:Veis_3891"/>
<evidence type="ECO:0000313" key="3">
    <source>
        <dbReference type="Proteomes" id="UP000000374"/>
    </source>
</evidence>
<dbReference type="EMBL" id="CP000542">
    <property type="protein sequence ID" value="ABM59598.1"/>
    <property type="molecule type" value="Genomic_DNA"/>
</dbReference>
<evidence type="ECO:0008006" key="4">
    <source>
        <dbReference type="Google" id="ProtNLM"/>
    </source>
</evidence>
<feature type="transmembrane region" description="Helical" evidence="1">
    <location>
        <begin position="98"/>
        <end position="118"/>
    </location>
</feature>
<feature type="transmembrane region" description="Helical" evidence="1">
    <location>
        <begin position="130"/>
        <end position="151"/>
    </location>
</feature>
<reference evidence="3" key="1">
    <citation type="submission" date="2006-12" db="EMBL/GenBank/DDBJ databases">
        <title>Complete sequence of chromosome 1 of Verminephrobacter eiseniae EF01-2.</title>
        <authorList>
            <person name="Copeland A."/>
            <person name="Lucas S."/>
            <person name="Lapidus A."/>
            <person name="Barry K."/>
            <person name="Detter J.C."/>
            <person name="Glavina del Rio T."/>
            <person name="Dalin E."/>
            <person name="Tice H."/>
            <person name="Pitluck S."/>
            <person name="Chertkov O."/>
            <person name="Brettin T."/>
            <person name="Bruce D."/>
            <person name="Han C."/>
            <person name="Tapia R."/>
            <person name="Gilna P."/>
            <person name="Schmutz J."/>
            <person name="Larimer F."/>
            <person name="Land M."/>
            <person name="Hauser L."/>
            <person name="Kyrpides N."/>
            <person name="Kim E."/>
            <person name="Stahl D."/>
            <person name="Richardson P."/>
        </authorList>
    </citation>
    <scope>NUCLEOTIDE SEQUENCE [LARGE SCALE GENOMIC DNA]</scope>
    <source>
        <strain evidence="3">EF01-2</strain>
    </source>
</reference>
<evidence type="ECO:0000256" key="1">
    <source>
        <dbReference type="SAM" id="Phobius"/>
    </source>
</evidence>
<dbReference type="Proteomes" id="UP000000374">
    <property type="component" value="Chromosome"/>
</dbReference>
<keyword evidence="3" id="KW-1185">Reference proteome</keyword>
<proteinExistence type="predicted"/>
<gene>
    <name evidence="2" type="ordered locus">Veis_3891</name>
</gene>
<accession>A1WPP1</accession>
<dbReference type="HOGENOM" id="CLU_108400_0_0_4"/>
<dbReference type="eggNOG" id="ENOG5032WRS">
    <property type="taxonomic scope" value="Bacteria"/>
</dbReference>
<feature type="transmembrane region" description="Helical" evidence="1">
    <location>
        <begin position="58"/>
        <end position="78"/>
    </location>
</feature>
<dbReference type="AlphaFoldDB" id="A1WPP1"/>